<dbReference type="InterPro" id="IPR035965">
    <property type="entry name" value="PAS-like_dom_sf"/>
</dbReference>
<feature type="domain" description="Histidine kinase" evidence="6">
    <location>
        <begin position="228"/>
        <end position="443"/>
    </location>
</feature>
<dbReference type="PRINTS" id="PR00344">
    <property type="entry name" value="BCTRLSENSOR"/>
</dbReference>
<dbReference type="Gene3D" id="3.30.565.10">
    <property type="entry name" value="Histidine kinase-like ATPase, C-terminal domain"/>
    <property type="match status" value="1"/>
</dbReference>
<dbReference type="InterPro" id="IPR050736">
    <property type="entry name" value="Sensor_HK_Regulatory"/>
</dbReference>
<comment type="catalytic activity">
    <reaction evidence="1">
        <text>ATP + protein L-histidine = ADP + protein N-phospho-L-histidine.</text>
        <dbReference type="EC" id="2.7.13.3"/>
    </reaction>
</comment>
<dbReference type="GO" id="GO:0016301">
    <property type="term" value="F:kinase activity"/>
    <property type="evidence" value="ECO:0007669"/>
    <property type="project" value="UniProtKB-KW"/>
</dbReference>
<dbReference type="RefSeq" id="WP_219749433.1">
    <property type="nucleotide sequence ID" value="NZ_JAHXZN010000005.1"/>
</dbReference>
<keyword evidence="4 7" id="KW-0418">Kinase</keyword>
<evidence type="ECO:0000256" key="1">
    <source>
        <dbReference type="ARBA" id="ARBA00000085"/>
    </source>
</evidence>
<dbReference type="SUPFAM" id="SSF55874">
    <property type="entry name" value="ATPase domain of HSP90 chaperone/DNA topoisomerase II/histidine kinase"/>
    <property type="match status" value="1"/>
</dbReference>
<evidence type="ECO:0000313" key="8">
    <source>
        <dbReference type="Proteomes" id="UP000759103"/>
    </source>
</evidence>
<dbReference type="Pfam" id="PF02518">
    <property type="entry name" value="HATPase_c"/>
    <property type="match status" value="1"/>
</dbReference>
<organism evidence="7 8">
    <name type="scientific">Sphingomonas citri</name>
    <dbReference type="NCBI Taxonomy" id="2862499"/>
    <lineage>
        <taxon>Bacteria</taxon>
        <taxon>Pseudomonadati</taxon>
        <taxon>Pseudomonadota</taxon>
        <taxon>Alphaproteobacteria</taxon>
        <taxon>Sphingomonadales</taxon>
        <taxon>Sphingomonadaceae</taxon>
        <taxon>Sphingomonas</taxon>
    </lineage>
</organism>
<evidence type="ECO:0000313" key="7">
    <source>
        <dbReference type="EMBL" id="MBW6532081.1"/>
    </source>
</evidence>
<dbReference type="SMART" id="SM00387">
    <property type="entry name" value="HATPase_c"/>
    <property type="match status" value="1"/>
</dbReference>
<comment type="caution">
    <text evidence="7">The sequence shown here is derived from an EMBL/GenBank/DDBJ whole genome shotgun (WGS) entry which is preliminary data.</text>
</comment>
<dbReference type="InterPro" id="IPR036890">
    <property type="entry name" value="HATPase_C_sf"/>
</dbReference>
<evidence type="ECO:0000256" key="2">
    <source>
        <dbReference type="ARBA" id="ARBA00012438"/>
    </source>
</evidence>
<keyword evidence="8" id="KW-1185">Reference proteome</keyword>
<evidence type="ECO:0000256" key="4">
    <source>
        <dbReference type="ARBA" id="ARBA00022777"/>
    </source>
</evidence>
<dbReference type="EMBL" id="JAHXZN010000005">
    <property type="protein sequence ID" value="MBW6532081.1"/>
    <property type="molecule type" value="Genomic_DNA"/>
</dbReference>
<evidence type="ECO:0000256" key="5">
    <source>
        <dbReference type="ARBA" id="ARBA00023012"/>
    </source>
</evidence>
<dbReference type="PANTHER" id="PTHR43711:SF26">
    <property type="entry name" value="SENSOR HISTIDINE KINASE RCSC"/>
    <property type="match status" value="1"/>
</dbReference>
<evidence type="ECO:0000259" key="6">
    <source>
        <dbReference type="PROSITE" id="PS50109"/>
    </source>
</evidence>
<dbReference type="PROSITE" id="PS50109">
    <property type="entry name" value="HIS_KIN"/>
    <property type="match status" value="1"/>
</dbReference>
<dbReference type="EC" id="2.7.13.3" evidence="2"/>
<dbReference type="Proteomes" id="UP000759103">
    <property type="component" value="Unassembled WGS sequence"/>
</dbReference>
<dbReference type="SUPFAM" id="SSF55785">
    <property type="entry name" value="PYP-like sensor domain (PAS domain)"/>
    <property type="match status" value="1"/>
</dbReference>
<dbReference type="InterPro" id="IPR005467">
    <property type="entry name" value="His_kinase_dom"/>
</dbReference>
<name>A0ABS7BR41_9SPHN</name>
<keyword evidence="3" id="KW-0808">Transferase</keyword>
<sequence>MALATLHAAVDRHDRLARADDAFAALNARAGGRHGALLAIPQVAVLVRLARRLRILVSRAVTIADGDRDLDCWVKAMPDETGVALTVSLLRERAAGHARAGAATLAEVTAPEDADWTWEVDSELRVTRLSLDTAARLGLDPAAALGRPLSRLFVLEPDRDGTMPLLDALTERRDFADQPARLHGSGARVTLAGHVRLDSGGGFGGFVGAAYVAAPQSAAPQLRPFDHRLDTLLRGALARIIADADGISAGGDGPLDSHYADYAADIAGAGRHLLGLIDDLVDLEAIEREDFTTERAPVDLADVARRAAALLSARATEAGVTIDRSGCENELIALGEFRRMLQVAVNLIANAVRYAPRDSAIVLSLRREGGRALLTVADVGQGIAAADQVRIFGKFERVDPGEPGGSGLGLYIARRLAEAMGGTLTVDSAPGDGARFTLTLPAG</sequence>
<dbReference type="InterPro" id="IPR004358">
    <property type="entry name" value="Sig_transdc_His_kin-like_C"/>
</dbReference>
<keyword evidence="5" id="KW-0902">Two-component regulatory system</keyword>
<evidence type="ECO:0000256" key="3">
    <source>
        <dbReference type="ARBA" id="ARBA00022679"/>
    </source>
</evidence>
<reference evidence="7 8" key="1">
    <citation type="submission" date="2021-07" db="EMBL/GenBank/DDBJ databases">
        <title>Sphingomonas sp.</title>
        <authorList>
            <person name="Feng G."/>
            <person name="Li J."/>
            <person name="Pan M."/>
        </authorList>
    </citation>
    <scope>NUCLEOTIDE SEQUENCE [LARGE SCALE GENOMIC DNA]</scope>
    <source>
        <strain evidence="7 8">RRHST34</strain>
    </source>
</reference>
<accession>A0ABS7BR41</accession>
<proteinExistence type="predicted"/>
<dbReference type="PANTHER" id="PTHR43711">
    <property type="entry name" value="TWO-COMPONENT HISTIDINE KINASE"/>
    <property type="match status" value="1"/>
</dbReference>
<protein>
    <recommendedName>
        <fullName evidence="2">histidine kinase</fullName>
        <ecNumber evidence="2">2.7.13.3</ecNumber>
    </recommendedName>
</protein>
<dbReference type="InterPro" id="IPR003594">
    <property type="entry name" value="HATPase_dom"/>
</dbReference>
<gene>
    <name evidence="7" type="ORF">KZ820_15170</name>
</gene>